<accession>A0A381DJY2</accession>
<dbReference type="RefSeq" id="WP_089181793.1">
    <property type="nucleotide sequence ID" value="NZ_CP043427.1"/>
</dbReference>
<feature type="domain" description="Phosphatidylglycerol lysyltransferase C-terminal" evidence="1">
    <location>
        <begin position="37"/>
        <end position="327"/>
    </location>
</feature>
<reference evidence="2 3" key="1">
    <citation type="submission" date="2018-06" db="EMBL/GenBank/DDBJ databases">
        <authorList>
            <consortium name="Pathogen Informatics"/>
            <person name="Doyle S."/>
        </authorList>
    </citation>
    <scope>NUCLEOTIDE SEQUENCE [LARGE SCALE GENOMIC DNA]</scope>
    <source>
        <strain evidence="2 3">NCTC12475</strain>
    </source>
</reference>
<dbReference type="EC" id="3.1.26.4" evidence="2"/>
<dbReference type="EMBL" id="UFVD01000001">
    <property type="protein sequence ID" value="SUX11013.1"/>
    <property type="molecule type" value="Genomic_DNA"/>
</dbReference>
<dbReference type="STRING" id="32024.GCA_000788295_01329"/>
<proteinExistence type="predicted"/>
<dbReference type="Gene3D" id="3.40.630.30">
    <property type="match status" value="1"/>
</dbReference>
<dbReference type="PIRSF" id="PIRSF018688">
    <property type="entry name" value="UCP018688"/>
    <property type="match status" value="1"/>
</dbReference>
<dbReference type="InterPro" id="IPR016181">
    <property type="entry name" value="Acyl_CoA_acyltransferase"/>
</dbReference>
<dbReference type="GeneID" id="93089882"/>
<organism evidence="2 3">
    <name type="scientific">Campylobacter sputorum subsp. sputorum</name>
    <dbReference type="NCBI Taxonomy" id="32024"/>
    <lineage>
        <taxon>Bacteria</taxon>
        <taxon>Pseudomonadati</taxon>
        <taxon>Campylobacterota</taxon>
        <taxon>Epsilonproteobacteria</taxon>
        <taxon>Campylobacterales</taxon>
        <taxon>Campylobacteraceae</taxon>
        <taxon>Campylobacter</taxon>
    </lineage>
</organism>
<dbReference type="SUPFAM" id="SSF55729">
    <property type="entry name" value="Acyl-CoA N-acyltransferases (Nat)"/>
    <property type="match status" value="2"/>
</dbReference>
<dbReference type="Proteomes" id="UP000254920">
    <property type="component" value="Unassembled WGS sequence"/>
</dbReference>
<evidence type="ECO:0000313" key="3">
    <source>
        <dbReference type="Proteomes" id="UP000254920"/>
    </source>
</evidence>
<name>A0A381DJY2_9BACT</name>
<dbReference type="GO" id="GO:0004523">
    <property type="term" value="F:RNA-DNA hybrid ribonuclease activity"/>
    <property type="evidence" value="ECO:0007669"/>
    <property type="project" value="UniProtKB-EC"/>
</dbReference>
<gene>
    <name evidence="2" type="ORF">NCTC12475_01227</name>
</gene>
<keyword evidence="2" id="KW-0378">Hydrolase</keyword>
<dbReference type="InterPro" id="IPR024320">
    <property type="entry name" value="LPG_synthase_C"/>
</dbReference>
<evidence type="ECO:0000259" key="1">
    <source>
        <dbReference type="Pfam" id="PF09924"/>
    </source>
</evidence>
<sequence>MKFDINGYELHKFDIHSKDIMQKYLTELGLDQQVDISDYTFASNYIWLSNSSGFYAIIDDCFCLFIMTGSELSMLLPPLGKLSNLKNAILHCFELMNANNSSQHYARIDYVAEVILEKFATSLDPNAIIFDVFEDFVFEKKLADYIYKTDDLIELKGNSYHTKRTEINKFKNTYPNFRVEELDVAKHKNDIISLSNIWVQERIKYMPKEQIDDFMEGIYQEKTAIKRMLNFYKELELIGIVIYIDDEMHGFSVGEKINEGVASVIIEKTNFQTLGCAQFIFREFSKILKQKYNCEFINVGDDMGFENLKKVKMSYRPFKLDIKYSIYQK</sequence>
<dbReference type="Pfam" id="PF09924">
    <property type="entry name" value="LPG_synthase_C"/>
    <property type="match status" value="1"/>
</dbReference>
<dbReference type="PANTHER" id="PTHR41373:SF1">
    <property type="entry name" value="PHOSPHATIDYLGLYCEROL LYSYLTRANSFERASE C-TERMINAL DOMAIN-CONTAINING PROTEIN"/>
    <property type="match status" value="1"/>
</dbReference>
<dbReference type="PANTHER" id="PTHR41373">
    <property type="entry name" value="DUF2156 DOMAIN-CONTAINING PROTEIN"/>
    <property type="match status" value="1"/>
</dbReference>
<keyword evidence="3" id="KW-1185">Reference proteome</keyword>
<evidence type="ECO:0000313" key="2">
    <source>
        <dbReference type="EMBL" id="SUX11013.1"/>
    </source>
</evidence>
<protein>
    <submittedName>
        <fullName evidence="2">Ribonuclease HII</fullName>
        <ecNumber evidence="2">3.1.26.4</ecNumber>
    </submittedName>
</protein>
<dbReference type="OrthoDB" id="9765580at2"/>
<dbReference type="AlphaFoldDB" id="A0A381DJY2"/>
<dbReference type="InterPro" id="IPR016732">
    <property type="entry name" value="UCP018688"/>
</dbReference>